<dbReference type="AlphaFoldDB" id="A0A419NEQ8"/>
<evidence type="ECO:0000313" key="3">
    <source>
        <dbReference type="Proteomes" id="UP000284908"/>
    </source>
</evidence>
<protein>
    <submittedName>
        <fullName evidence="2">Uncharacterized protein</fullName>
    </submittedName>
</protein>
<organism evidence="2 3">
    <name type="scientific">Rahnella woolbedingensis</name>
    <dbReference type="NCBI Taxonomy" id="1510574"/>
    <lineage>
        <taxon>Bacteria</taxon>
        <taxon>Pseudomonadati</taxon>
        <taxon>Pseudomonadota</taxon>
        <taxon>Gammaproteobacteria</taxon>
        <taxon>Enterobacterales</taxon>
        <taxon>Yersiniaceae</taxon>
        <taxon>Rahnella</taxon>
    </lineage>
</organism>
<comment type="caution">
    <text evidence="2">The sequence shown here is derived from an EMBL/GenBank/DDBJ whole genome shotgun (WGS) entry which is preliminary data.</text>
</comment>
<dbReference type="EMBL" id="RAHH01000002">
    <property type="protein sequence ID" value="RJT47244.1"/>
    <property type="molecule type" value="Genomic_DNA"/>
</dbReference>
<name>A0A419NEQ8_9GAMM</name>
<accession>A0A419NEQ8</accession>
<keyword evidence="3" id="KW-1185">Reference proteome</keyword>
<dbReference type="Proteomes" id="UP000284908">
    <property type="component" value="Unassembled WGS sequence"/>
</dbReference>
<sequence length="97" mass="11346">MFLKNELNSQLDKMNEQISELTGDRIDSWTLKRMKEKLNRVGRKASKLDKEDKFEIKQRVHSVRASLKAAIEKKYLTEKIRANNPEISDSASVKKRL</sequence>
<keyword evidence="1" id="KW-0175">Coiled coil</keyword>
<feature type="coiled-coil region" evidence="1">
    <location>
        <begin position="4"/>
        <end position="51"/>
    </location>
</feature>
<reference evidence="2 3" key="1">
    <citation type="submission" date="2018-09" db="EMBL/GenBank/DDBJ databases">
        <authorList>
            <person name="Le Fleche-Mateos A."/>
        </authorList>
    </citation>
    <scope>NUCLEOTIDE SEQUENCE [LARGE SCALE GENOMIC DNA]</scope>
    <source>
        <strain evidence="2 3">DSM 27399</strain>
    </source>
</reference>
<evidence type="ECO:0000313" key="2">
    <source>
        <dbReference type="EMBL" id="RJT47244.1"/>
    </source>
</evidence>
<gene>
    <name evidence="2" type="ORF">D6C13_02455</name>
</gene>
<evidence type="ECO:0000256" key="1">
    <source>
        <dbReference type="SAM" id="Coils"/>
    </source>
</evidence>
<proteinExistence type="predicted"/>